<dbReference type="EMBL" id="CM026423">
    <property type="protein sequence ID" value="KAG0584186.1"/>
    <property type="molecule type" value="Genomic_DNA"/>
</dbReference>
<accession>A0A8T0IMW4</accession>
<sequence length="41" mass="4889">MSLFWVLQTTLFRFLAIRQRLCGVVGVKAQEGFWKDQQEEE</sequence>
<gene>
    <name evidence="2" type="ORF">KC19_3G191600</name>
</gene>
<dbReference type="Proteomes" id="UP000822688">
    <property type="component" value="Chromosome 3"/>
</dbReference>
<evidence type="ECO:0000313" key="2">
    <source>
        <dbReference type="EMBL" id="KAG0584186.1"/>
    </source>
</evidence>
<organism evidence="2 3">
    <name type="scientific">Ceratodon purpureus</name>
    <name type="common">Fire moss</name>
    <name type="synonym">Dicranum purpureum</name>
    <dbReference type="NCBI Taxonomy" id="3225"/>
    <lineage>
        <taxon>Eukaryota</taxon>
        <taxon>Viridiplantae</taxon>
        <taxon>Streptophyta</taxon>
        <taxon>Embryophyta</taxon>
        <taxon>Bryophyta</taxon>
        <taxon>Bryophytina</taxon>
        <taxon>Bryopsida</taxon>
        <taxon>Dicranidae</taxon>
        <taxon>Pseudoditrichales</taxon>
        <taxon>Ditrichaceae</taxon>
        <taxon>Ceratodon</taxon>
    </lineage>
</organism>
<evidence type="ECO:0000256" key="1">
    <source>
        <dbReference type="SAM" id="SignalP"/>
    </source>
</evidence>
<name>A0A8T0IMW4_CERPU</name>
<dbReference type="AlphaFoldDB" id="A0A8T0IMW4"/>
<feature type="signal peptide" evidence="1">
    <location>
        <begin position="1"/>
        <end position="23"/>
    </location>
</feature>
<comment type="caution">
    <text evidence="2">The sequence shown here is derived from an EMBL/GenBank/DDBJ whole genome shotgun (WGS) entry which is preliminary data.</text>
</comment>
<keyword evidence="3" id="KW-1185">Reference proteome</keyword>
<proteinExistence type="predicted"/>
<evidence type="ECO:0000313" key="3">
    <source>
        <dbReference type="Proteomes" id="UP000822688"/>
    </source>
</evidence>
<protein>
    <submittedName>
        <fullName evidence="2">Uncharacterized protein</fullName>
    </submittedName>
</protein>
<keyword evidence="1" id="KW-0732">Signal</keyword>
<feature type="chain" id="PRO_5035806283" evidence="1">
    <location>
        <begin position="24"/>
        <end position="41"/>
    </location>
</feature>
<reference evidence="2" key="1">
    <citation type="submission" date="2020-06" db="EMBL/GenBank/DDBJ databases">
        <title>WGS assembly of Ceratodon purpureus strain R40.</title>
        <authorList>
            <person name="Carey S.B."/>
            <person name="Jenkins J."/>
            <person name="Shu S."/>
            <person name="Lovell J.T."/>
            <person name="Sreedasyam A."/>
            <person name="Maumus F."/>
            <person name="Tiley G.P."/>
            <person name="Fernandez-Pozo N."/>
            <person name="Barry K."/>
            <person name="Chen C."/>
            <person name="Wang M."/>
            <person name="Lipzen A."/>
            <person name="Daum C."/>
            <person name="Saski C.A."/>
            <person name="Payton A.C."/>
            <person name="Mcbreen J.C."/>
            <person name="Conrad R.E."/>
            <person name="Kollar L.M."/>
            <person name="Olsson S."/>
            <person name="Huttunen S."/>
            <person name="Landis J.B."/>
            <person name="Wickett N.J."/>
            <person name="Johnson M.G."/>
            <person name="Rensing S.A."/>
            <person name="Grimwood J."/>
            <person name="Schmutz J."/>
            <person name="Mcdaniel S.F."/>
        </authorList>
    </citation>
    <scope>NUCLEOTIDE SEQUENCE</scope>
    <source>
        <strain evidence="2">R40</strain>
    </source>
</reference>